<organism evidence="2 3">
    <name type="scientific">Sphaerisporangium rufum</name>
    <dbReference type="NCBI Taxonomy" id="1381558"/>
    <lineage>
        <taxon>Bacteria</taxon>
        <taxon>Bacillati</taxon>
        <taxon>Actinomycetota</taxon>
        <taxon>Actinomycetes</taxon>
        <taxon>Streptosporangiales</taxon>
        <taxon>Streptosporangiaceae</taxon>
        <taxon>Sphaerisporangium</taxon>
    </lineage>
</organism>
<gene>
    <name evidence="2" type="ORF">Sru01_34960</name>
</gene>
<evidence type="ECO:0000313" key="2">
    <source>
        <dbReference type="EMBL" id="GII78514.1"/>
    </source>
</evidence>
<comment type="caution">
    <text evidence="2">The sequence shown here is derived from an EMBL/GenBank/DDBJ whole genome shotgun (WGS) entry which is preliminary data.</text>
</comment>
<dbReference type="AlphaFoldDB" id="A0A919R2Q8"/>
<feature type="region of interest" description="Disordered" evidence="1">
    <location>
        <begin position="129"/>
        <end position="149"/>
    </location>
</feature>
<keyword evidence="3" id="KW-1185">Reference proteome</keyword>
<sequence>MDPALAGLAAAAATALVQAVTKDGWEAAKARLAAILHRHGADDPAVAAHLDRTEDRLLGAPQPAGAPGLVADGPAAAEERLRWALLLAAFLAEHEAAAADLRRFADDLRPPAGDGSVVVQQVAAGRDAYTAGRDQHVRPRPAAGAGDVC</sequence>
<dbReference type="Proteomes" id="UP000655287">
    <property type="component" value="Unassembled WGS sequence"/>
</dbReference>
<accession>A0A919R2Q8</accession>
<evidence type="ECO:0000313" key="3">
    <source>
        <dbReference type="Proteomes" id="UP000655287"/>
    </source>
</evidence>
<protein>
    <submittedName>
        <fullName evidence="2">Uncharacterized protein</fullName>
    </submittedName>
</protein>
<name>A0A919R2Q8_9ACTN</name>
<dbReference type="EMBL" id="BOOU01000049">
    <property type="protein sequence ID" value="GII78514.1"/>
    <property type="molecule type" value="Genomic_DNA"/>
</dbReference>
<proteinExistence type="predicted"/>
<reference evidence="2" key="1">
    <citation type="submission" date="2021-01" db="EMBL/GenBank/DDBJ databases">
        <title>Whole genome shotgun sequence of Sphaerisporangium rufum NBRC 109079.</title>
        <authorList>
            <person name="Komaki H."/>
            <person name="Tamura T."/>
        </authorList>
    </citation>
    <scope>NUCLEOTIDE SEQUENCE</scope>
    <source>
        <strain evidence="2">NBRC 109079</strain>
    </source>
</reference>
<dbReference type="RefSeq" id="WP_203986436.1">
    <property type="nucleotide sequence ID" value="NZ_BOOU01000049.1"/>
</dbReference>
<evidence type="ECO:0000256" key="1">
    <source>
        <dbReference type="SAM" id="MobiDB-lite"/>
    </source>
</evidence>